<comment type="caution">
    <text evidence="2">The sequence shown here is derived from an EMBL/GenBank/DDBJ whole genome shotgun (WGS) entry which is preliminary data.</text>
</comment>
<protein>
    <submittedName>
        <fullName evidence="2">HNH endonuclease</fullName>
    </submittedName>
</protein>
<dbReference type="Pfam" id="PF02720">
    <property type="entry name" value="DUF222"/>
    <property type="match status" value="1"/>
</dbReference>
<dbReference type="InterPro" id="IPR003615">
    <property type="entry name" value="HNH_nuc"/>
</dbReference>
<sequence length="403" mass="43188">MFETPSAARFDDWAAQARAQLEALTGTPESPEWTGRICAAARLANQAVAAQLVAIGELFAYRYSRCAQAQEWVVDAVDAVAAEVAAALRISQPRARGRVEDARALRERLPKVGQVFALGDIDVEAFRTIVSRTDLIQDPDILAVVDGRIAANVTRWPSMTRGRLAAKVDAIVARVDIDAVRRRKEMRSDREVWIGGDIDGIAQIQGTLLSPDAHALDARLTALAGTVCRHDPRTTTQRRADALGALAAGADRLGCRCRRADCAAGARQPASPGTIHVIAEQGAVDGTGTAPASELDADGLIDPELLIELAQTAKLVPLLHPGDAPPEPGYVPSAALAAFVRARDLTCRWPGCDHPAMRCDLDHTVPFADGGKTHAANLKCYCRTHHLVKTFWAGPTNSYPTAR</sequence>
<dbReference type="CDD" id="cd00085">
    <property type="entry name" value="HNHc"/>
    <property type="match status" value="1"/>
</dbReference>
<keyword evidence="3" id="KW-1185">Reference proteome</keyword>
<dbReference type="InterPro" id="IPR003870">
    <property type="entry name" value="DUF222"/>
</dbReference>
<evidence type="ECO:0000259" key="1">
    <source>
        <dbReference type="SMART" id="SM00507"/>
    </source>
</evidence>
<proteinExistence type="predicted"/>
<dbReference type="Gene3D" id="1.10.30.50">
    <property type="match status" value="1"/>
</dbReference>
<dbReference type="Proteomes" id="UP000236318">
    <property type="component" value="Unassembled WGS sequence"/>
</dbReference>
<keyword evidence="2" id="KW-0255">Endonuclease</keyword>
<dbReference type="GO" id="GO:0004519">
    <property type="term" value="F:endonuclease activity"/>
    <property type="evidence" value="ECO:0007669"/>
    <property type="project" value="UniProtKB-KW"/>
</dbReference>
<dbReference type="SMART" id="SM00507">
    <property type="entry name" value="HNHc"/>
    <property type="match status" value="1"/>
</dbReference>
<reference evidence="2" key="1">
    <citation type="submission" date="2018-01" db="EMBL/GenBank/DDBJ databases">
        <authorList>
            <consortium name="Urmite Genomes"/>
        </authorList>
    </citation>
    <scope>NUCLEOTIDE SEQUENCE [LARGE SCALE GENOMIC DNA]</scope>
    <source>
        <strain evidence="2">AFP003</strain>
    </source>
</reference>
<keyword evidence="2" id="KW-0378">Hydrolase</keyword>
<organism evidence="2 3">
    <name type="scientific">Mycobacterium ahvazicum</name>
    <dbReference type="NCBI Taxonomy" id="1964395"/>
    <lineage>
        <taxon>Bacteria</taxon>
        <taxon>Bacillati</taxon>
        <taxon>Actinomycetota</taxon>
        <taxon>Actinomycetes</taxon>
        <taxon>Mycobacteriales</taxon>
        <taxon>Mycobacteriaceae</taxon>
        <taxon>Mycobacterium</taxon>
        <taxon>Mycobacterium simiae complex</taxon>
    </lineage>
</organism>
<feature type="domain" description="HNH nuclease" evidence="1">
    <location>
        <begin position="335"/>
        <end position="387"/>
    </location>
</feature>
<gene>
    <name evidence="2" type="ORF">MAAFP003_1813</name>
</gene>
<keyword evidence="2" id="KW-0540">Nuclease</keyword>
<evidence type="ECO:0000313" key="2">
    <source>
        <dbReference type="EMBL" id="SOX53143.1"/>
    </source>
</evidence>
<dbReference type="AlphaFoldDB" id="A0A2K4Y8Q4"/>
<evidence type="ECO:0000313" key="3">
    <source>
        <dbReference type="Proteomes" id="UP000236318"/>
    </source>
</evidence>
<accession>A0A2K4Y8Q4</accession>
<name>A0A2K4Y8Q4_9MYCO</name>
<dbReference type="EMBL" id="FXEG02000002">
    <property type="protein sequence ID" value="SOX53143.1"/>
    <property type="molecule type" value="Genomic_DNA"/>
</dbReference>